<feature type="transmembrane region" description="Helical" evidence="1">
    <location>
        <begin position="144"/>
        <end position="164"/>
    </location>
</feature>
<protein>
    <recommendedName>
        <fullName evidence="4">Integral membrane protein</fullName>
    </recommendedName>
</protein>
<name>A0A0F9XR71_TRIHA</name>
<sequence length="207" mass="21799">MAGSSSAPALVATFVFGLVVLAASAAIFFFVKASKSPLIRDELRLALSFFLAASALWGILDFATTLVHENSASACQTVISFAAVFDQVARVSVEQFLLWAVNGGIKVTKLSLAMQGALLVRFILGAIFVGVQRPQFEPVCVARNLILPIGVIVMVTDVAMVAALSTKVVLAKKSNALRPELSRTNALIFVTAGLGIWTGVSGSDTRV</sequence>
<evidence type="ECO:0008006" key="4">
    <source>
        <dbReference type="Google" id="ProtNLM"/>
    </source>
</evidence>
<dbReference type="EMBL" id="JOKZ01000012">
    <property type="protein sequence ID" value="KKP07141.1"/>
    <property type="molecule type" value="Genomic_DNA"/>
</dbReference>
<reference evidence="3" key="1">
    <citation type="journal article" date="2015" name="Genome Announc.">
        <title>Draft whole-genome sequence of the biocontrol agent Trichoderma harzianum T6776.</title>
        <authorList>
            <person name="Baroncelli R."/>
            <person name="Piaggeschi G."/>
            <person name="Fiorini L."/>
            <person name="Bertolini E."/>
            <person name="Zapparata A."/>
            <person name="Pe M.E."/>
            <person name="Sarrocco S."/>
            <person name="Vannacci G."/>
        </authorList>
    </citation>
    <scope>NUCLEOTIDE SEQUENCE [LARGE SCALE GENOMIC DNA]</scope>
    <source>
        <strain evidence="3">T6776</strain>
    </source>
</reference>
<keyword evidence="1" id="KW-0812">Transmembrane</keyword>
<evidence type="ECO:0000313" key="3">
    <source>
        <dbReference type="Proteomes" id="UP000034112"/>
    </source>
</evidence>
<dbReference type="OrthoDB" id="5370537at2759"/>
<feature type="transmembrane region" description="Helical" evidence="1">
    <location>
        <begin position="6"/>
        <end position="31"/>
    </location>
</feature>
<feature type="transmembrane region" description="Helical" evidence="1">
    <location>
        <begin position="112"/>
        <end position="132"/>
    </location>
</feature>
<accession>A0A0F9XR71</accession>
<gene>
    <name evidence="2" type="ORF">THAR02_00791</name>
</gene>
<keyword evidence="1" id="KW-1133">Transmembrane helix</keyword>
<proteinExistence type="predicted"/>
<evidence type="ECO:0000256" key="1">
    <source>
        <dbReference type="SAM" id="Phobius"/>
    </source>
</evidence>
<feature type="transmembrane region" description="Helical" evidence="1">
    <location>
        <begin position="184"/>
        <end position="202"/>
    </location>
</feature>
<keyword evidence="1" id="KW-0472">Membrane</keyword>
<feature type="transmembrane region" description="Helical" evidence="1">
    <location>
        <begin position="43"/>
        <end position="60"/>
    </location>
</feature>
<dbReference type="Proteomes" id="UP000034112">
    <property type="component" value="Unassembled WGS sequence"/>
</dbReference>
<organism evidence="2 3">
    <name type="scientific">Trichoderma harzianum</name>
    <name type="common">Hypocrea lixii</name>
    <dbReference type="NCBI Taxonomy" id="5544"/>
    <lineage>
        <taxon>Eukaryota</taxon>
        <taxon>Fungi</taxon>
        <taxon>Dikarya</taxon>
        <taxon>Ascomycota</taxon>
        <taxon>Pezizomycotina</taxon>
        <taxon>Sordariomycetes</taxon>
        <taxon>Hypocreomycetidae</taxon>
        <taxon>Hypocreales</taxon>
        <taxon>Hypocreaceae</taxon>
        <taxon>Trichoderma</taxon>
    </lineage>
</organism>
<dbReference type="AlphaFoldDB" id="A0A0F9XR71"/>
<dbReference type="OMA" id="VEQYLTW"/>
<comment type="caution">
    <text evidence="2">The sequence shown here is derived from an EMBL/GenBank/DDBJ whole genome shotgun (WGS) entry which is preliminary data.</text>
</comment>
<evidence type="ECO:0000313" key="2">
    <source>
        <dbReference type="EMBL" id="KKP07141.1"/>
    </source>
</evidence>